<dbReference type="KEGG" id="lrs:PX52LOC_06144"/>
<dbReference type="EMBL" id="CP042425">
    <property type="protein sequence ID" value="QEL19087.1"/>
    <property type="molecule type" value="Genomic_DNA"/>
</dbReference>
<feature type="coiled-coil region" evidence="1">
    <location>
        <begin position="65"/>
        <end position="92"/>
    </location>
</feature>
<accession>A0A5C1ALM0</accession>
<dbReference type="RefSeq" id="WP_246173506.1">
    <property type="nucleotide sequence ID" value="NZ_CP042425.1"/>
</dbReference>
<reference evidence="3" key="1">
    <citation type="submission" date="2019-08" db="EMBL/GenBank/DDBJ databases">
        <title>Limnoglobus roseus gen. nov., sp. nov., a novel freshwater planctomycete with a giant genome from the family Gemmataceae.</title>
        <authorList>
            <person name="Kulichevskaya I.S."/>
            <person name="Naumoff D.G."/>
            <person name="Miroshnikov K."/>
            <person name="Ivanova A."/>
            <person name="Philippov D.A."/>
            <person name="Hakobyan A."/>
            <person name="Rijpstra I.C."/>
            <person name="Sinninghe Damste J.S."/>
            <person name="Liesack W."/>
            <person name="Dedysh S.N."/>
        </authorList>
    </citation>
    <scope>NUCLEOTIDE SEQUENCE [LARGE SCALE GENOMIC DNA]</scope>
    <source>
        <strain evidence="3">PX52</strain>
    </source>
</reference>
<keyword evidence="1" id="KW-0175">Coiled coil</keyword>
<dbReference type="AlphaFoldDB" id="A0A5C1ALM0"/>
<dbReference type="Proteomes" id="UP000324974">
    <property type="component" value="Chromosome"/>
</dbReference>
<evidence type="ECO:0000256" key="1">
    <source>
        <dbReference type="SAM" id="Coils"/>
    </source>
</evidence>
<proteinExistence type="predicted"/>
<evidence type="ECO:0000313" key="3">
    <source>
        <dbReference type="Proteomes" id="UP000324974"/>
    </source>
</evidence>
<name>A0A5C1ALM0_9BACT</name>
<keyword evidence="3" id="KW-1185">Reference proteome</keyword>
<sequence length="237" mass="26016">MTEAEWLAANDPTPMRNFLQGRMIDRKIELVEVAQSRNCWNLLVDQRSRDLVDAAERAADGLANLQELKRIADAARIALSELQQKADTHLSEAHGKARQFVKEAFKLAAAAEVAQIGAGLVFKVCMLGFDGPELDETPAAKLTQEARNDILQGTGFIYRDIFGNPFRPVTFSPSWLTTTAVGLAEGIYADRAFDRLPILADALEDAGCENADLLNHLRSDGPHVKGCWALDLVLGKE</sequence>
<organism evidence="2 3">
    <name type="scientific">Limnoglobus roseus</name>
    <dbReference type="NCBI Taxonomy" id="2598579"/>
    <lineage>
        <taxon>Bacteria</taxon>
        <taxon>Pseudomonadati</taxon>
        <taxon>Planctomycetota</taxon>
        <taxon>Planctomycetia</taxon>
        <taxon>Gemmatales</taxon>
        <taxon>Gemmataceae</taxon>
        <taxon>Limnoglobus</taxon>
    </lineage>
</organism>
<protein>
    <submittedName>
        <fullName evidence="2">SMI1/KNR4 family protein</fullName>
    </submittedName>
</protein>
<gene>
    <name evidence="2" type="ORF">PX52LOC_06144</name>
</gene>
<evidence type="ECO:0000313" key="2">
    <source>
        <dbReference type="EMBL" id="QEL19087.1"/>
    </source>
</evidence>